<evidence type="ECO:0000256" key="4">
    <source>
        <dbReference type="ARBA" id="ARBA00023125"/>
    </source>
</evidence>
<dbReference type="SMART" id="SM00420">
    <property type="entry name" value="HTH_DEOR"/>
    <property type="match status" value="1"/>
</dbReference>
<name>A0ABU2JY07_9ACTN</name>
<dbReference type="GO" id="GO:0003677">
    <property type="term" value="F:DNA binding"/>
    <property type="evidence" value="ECO:0007669"/>
    <property type="project" value="UniProtKB-KW"/>
</dbReference>
<dbReference type="SUPFAM" id="SSF46785">
    <property type="entry name" value="Winged helix' DNA-binding domain"/>
    <property type="match status" value="1"/>
</dbReference>
<dbReference type="PANTHER" id="PTHR30363">
    <property type="entry name" value="HTH-TYPE TRANSCRIPTIONAL REGULATOR SRLR-RELATED"/>
    <property type="match status" value="1"/>
</dbReference>
<keyword evidence="5" id="KW-0804">Transcription</keyword>
<dbReference type="InterPro" id="IPR036388">
    <property type="entry name" value="WH-like_DNA-bd_sf"/>
</dbReference>
<dbReference type="Gene3D" id="3.40.50.1360">
    <property type="match status" value="1"/>
</dbReference>
<evidence type="ECO:0000256" key="6">
    <source>
        <dbReference type="ARBA" id="ARBA00024937"/>
    </source>
</evidence>
<dbReference type="PROSITE" id="PS51000">
    <property type="entry name" value="HTH_DEOR_2"/>
    <property type="match status" value="1"/>
</dbReference>
<keyword evidence="10" id="KW-1185">Reference proteome</keyword>
<dbReference type="SMART" id="SM00419">
    <property type="entry name" value="HTH_CRP"/>
    <property type="match status" value="1"/>
</dbReference>
<accession>A0ABU2JY07</accession>
<evidence type="ECO:0000259" key="8">
    <source>
        <dbReference type="PROSITE" id="PS51063"/>
    </source>
</evidence>
<dbReference type="Pfam" id="PF08220">
    <property type="entry name" value="HTH_DeoR"/>
    <property type="match status" value="1"/>
</dbReference>
<gene>
    <name evidence="9" type="ORF">RM844_25475</name>
</gene>
<evidence type="ECO:0000256" key="2">
    <source>
        <dbReference type="ARBA" id="ARBA00022491"/>
    </source>
</evidence>
<dbReference type="InterPro" id="IPR014036">
    <property type="entry name" value="DeoR-like_C"/>
</dbReference>
<dbReference type="EMBL" id="JAVREO010000018">
    <property type="protein sequence ID" value="MDT0269638.1"/>
    <property type="molecule type" value="Genomic_DNA"/>
</dbReference>
<feature type="domain" description="HTH deoR-type" evidence="7">
    <location>
        <begin position="3"/>
        <end position="58"/>
    </location>
</feature>
<dbReference type="SMART" id="SM01134">
    <property type="entry name" value="DeoRC"/>
    <property type="match status" value="1"/>
</dbReference>
<dbReference type="RefSeq" id="WP_311669722.1">
    <property type="nucleotide sequence ID" value="NZ_JAVREO010000018.1"/>
</dbReference>
<evidence type="ECO:0000256" key="1">
    <source>
        <dbReference type="ARBA" id="ARBA00021390"/>
    </source>
</evidence>
<evidence type="ECO:0000313" key="10">
    <source>
        <dbReference type="Proteomes" id="UP001183410"/>
    </source>
</evidence>
<feature type="domain" description="HTH crp-type" evidence="8">
    <location>
        <begin position="1"/>
        <end position="63"/>
    </location>
</feature>
<dbReference type="InterPro" id="IPR018356">
    <property type="entry name" value="Tscrpt_reg_HTH_DeoR_CS"/>
</dbReference>
<dbReference type="Pfam" id="PF00455">
    <property type="entry name" value="DeoRC"/>
    <property type="match status" value="1"/>
</dbReference>
<dbReference type="PANTHER" id="PTHR30363:SF4">
    <property type="entry name" value="GLYCEROL-3-PHOSPHATE REGULON REPRESSOR"/>
    <property type="match status" value="1"/>
</dbReference>
<sequence>MYAAERQREIMSVIRLRDRASVQDLAQALGVTPETVRRDLTALERRGLLRRTHGGAVHVERVSFSTPVTDRAGVYDAEKDAIAAGALERIVDDSTIGIDAGTTTIKLAELIPKTSRLTVVTYSLIVASELAAHPGVQIHFLGGQIQENSRAAVGTWALEHIGRITLDQVFLSVDGINTRHGLSTHNLAEAQVKAALMNAARHTVVMADRSKFGREEFGRVAPLADVDLIITDAGVSAEQLAEVREQGPEVIAIPGSRATAPPAE</sequence>
<dbReference type="PROSITE" id="PS00894">
    <property type="entry name" value="HTH_DEOR_1"/>
    <property type="match status" value="1"/>
</dbReference>
<dbReference type="InterPro" id="IPR050313">
    <property type="entry name" value="Carb_Metab_HTH_regulators"/>
</dbReference>
<keyword evidence="4 9" id="KW-0238">DNA-binding</keyword>
<evidence type="ECO:0000256" key="5">
    <source>
        <dbReference type="ARBA" id="ARBA00023163"/>
    </source>
</evidence>
<proteinExistence type="predicted"/>
<comment type="caution">
    <text evidence="9">The sequence shown here is derived from an EMBL/GenBank/DDBJ whole genome shotgun (WGS) entry which is preliminary data.</text>
</comment>
<evidence type="ECO:0000259" key="7">
    <source>
        <dbReference type="PROSITE" id="PS51000"/>
    </source>
</evidence>
<comment type="function">
    <text evidence="6">Repressor of the lactose catabolism operon. Galactose-6-phosphate is the inducer.</text>
</comment>
<protein>
    <recommendedName>
        <fullName evidence="1">Lactose phosphotransferase system repressor</fullName>
    </recommendedName>
</protein>
<dbReference type="PRINTS" id="PR00037">
    <property type="entry name" value="HTHLACR"/>
</dbReference>
<organism evidence="9 10">
    <name type="scientific">Streptomyces chisholmiae</name>
    <dbReference type="NCBI Taxonomy" id="3075540"/>
    <lineage>
        <taxon>Bacteria</taxon>
        <taxon>Bacillati</taxon>
        <taxon>Actinomycetota</taxon>
        <taxon>Actinomycetes</taxon>
        <taxon>Kitasatosporales</taxon>
        <taxon>Streptomycetaceae</taxon>
        <taxon>Streptomyces</taxon>
    </lineage>
</organism>
<keyword evidence="2" id="KW-0678">Repressor</keyword>
<keyword evidence="3" id="KW-0805">Transcription regulation</keyword>
<dbReference type="Gene3D" id="1.10.10.10">
    <property type="entry name" value="Winged helix-like DNA-binding domain superfamily/Winged helix DNA-binding domain"/>
    <property type="match status" value="1"/>
</dbReference>
<dbReference type="SUPFAM" id="SSF100950">
    <property type="entry name" value="NagB/RpiA/CoA transferase-like"/>
    <property type="match status" value="1"/>
</dbReference>
<dbReference type="InterPro" id="IPR012318">
    <property type="entry name" value="HTH_CRP"/>
</dbReference>
<dbReference type="InterPro" id="IPR037171">
    <property type="entry name" value="NagB/RpiA_transferase-like"/>
</dbReference>
<dbReference type="InterPro" id="IPR001034">
    <property type="entry name" value="DeoR_HTH"/>
</dbReference>
<reference evidence="10" key="1">
    <citation type="submission" date="2023-07" db="EMBL/GenBank/DDBJ databases">
        <title>30 novel species of actinomycetes from the DSMZ collection.</title>
        <authorList>
            <person name="Nouioui I."/>
        </authorList>
    </citation>
    <scope>NUCLEOTIDE SEQUENCE [LARGE SCALE GENOMIC DNA]</scope>
    <source>
        <strain evidence="10">DSM 44915</strain>
    </source>
</reference>
<dbReference type="Proteomes" id="UP001183410">
    <property type="component" value="Unassembled WGS sequence"/>
</dbReference>
<evidence type="ECO:0000313" key="9">
    <source>
        <dbReference type="EMBL" id="MDT0269638.1"/>
    </source>
</evidence>
<dbReference type="PROSITE" id="PS51063">
    <property type="entry name" value="HTH_CRP_2"/>
    <property type="match status" value="1"/>
</dbReference>
<dbReference type="InterPro" id="IPR036390">
    <property type="entry name" value="WH_DNA-bd_sf"/>
</dbReference>
<evidence type="ECO:0000256" key="3">
    <source>
        <dbReference type="ARBA" id="ARBA00023015"/>
    </source>
</evidence>